<dbReference type="InterPro" id="IPR049032">
    <property type="entry name" value="AhtL-like_N"/>
</dbReference>
<dbReference type="Gene3D" id="3.40.228.10">
    <property type="entry name" value="Dimethylsulfoxide Reductase, domain 2"/>
    <property type="match status" value="1"/>
</dbReference>
<evidence type="ECO:0000256" key="1">
    <source>
        <dbReference type="ARBA" id="ARBA00001942"/>
    </source>
</evidence>
<dbReference type="InterPro" id="IPR006655">
    <property type="entry name" value="Mopterin_OxRdtase_prok_CS"/>
</dbReference>
<evidence type="ECO:0000256" key="2">
    <source>
        <dbReference type="ARBA" id="ARBA00010312"/>
    </source>
</evidence>
<dbReference type="InterPro" id="IPR050612">
    <property type="entry name" value="Prok_Mopterin_Oxidored"/>
</dbReference>
<evidence type="ECO:0000313" key="9">
    <source>
        <dbReference type="EMBL" id="BDI06031.1"/>
    </source>
</evidence>
<evidence type="ECO:0000259" key="6">
    <source>
        <dbReference type="Pfam" id="PF00384"/>
    </source>
</evidence>
<dbReference type="Gene3D" id="2.40.40.20">
    <property type="match status" value="1"/>
</dbReference>
<dbReference type="Gene3D" id="2.20.25.340">
    <property type="match status" value="1"/>
</dbReference>
<dbReference type="InterPro" id="IPR006656">
    <property type="entry name" value="Mopterin_OxRdtase"/>
</dbReference>
<feature type="domain" description="Molybdopterin dinucleotide-binding" evidence="7">
    <location>
        <begin position="880"/>
        <end position="960"/>
    </location>
</feature>
<gene>
    <name evidence="9" type="ORF">CATMQ487_30010</name>
</gene>
<dbReference type="Pfam" id="PF21423">
    <property type="entry name" value="AhtL-like_1st"/>
    <property type="match status" value="1"/>
</dbReference>
<evidence type="ECO:0000259" key="7">
    <source>
        <dbReference type="Pfam" id="PF01568"/>
    </source>
</evidence>
<dbReference type="PANTHER" id="PTHR43742">
    <property type="entry name" value="TRIMETHYLAMINE-N-OXIDE REDUCTASE"/>
    <property type="match status" value="1"/>
</dbReference>
<dbReference type="Proteomes" id="UP001057498">
    <property type="component" value="Chromosome"/>
</dbReference>
<dbReference type="PANTHER" id="PTHR43742:SF10">
    <property type="entry name" value="TRIMETHYLAMINE-N-OXIDE REDUCTASE 2"/>
    <property type="match status" value="1"/>
</dbReference>
<sequence length="1001" mass="111019">MKRLVLQTILFALAPMLNKTAGTRPAFRAFLRRHDAVVQIQLKDGSIGRYFDIRGGKVSSTKGLHPNPTVRMVFKDLATALTMMKPNADMGEVVHAAKNFKVMVMGPDALCVWFMQLMNLSQTSALQMGTPQADGSTRCTMMTNGGPLFVFVKAGRILRIMPIEFDATDASSWTLTARGRQLTPRRMATVAAHALAMKSAVYSDKRILTPLRRVDFDPKGERNPHNRGRSGYVPISWDEALDIVAGEIQRQKQVHGPGSMTIAHGSHHQWGNVGYYLSSLLRFGNMIGFTRVAANPDSWEGWYWGAMHHWGHSQRIGVSGNYGTVADCLQHAELMVFWSSDPESTHAAYMGQEGTERRLWAKQLGIEFVHIDPHFNPTAQLLGGRWIPIKPTTDAALAQAIMQVWVVEELYDKDFVAKRTTDFEAWRDHLLGKDDGVPKTPEWQEPETGVPARVVRALARQWASKRTYLAAGAAGGGFGGAGRGATGGQWARCMVMMMAMQGLGKPGVNMGNLECGTPVDHEFYFPGYADGGISGELQWNGNAVNNYQRMPHVITVNPVRQLIPKQQLPEAIIQGQATGYLWDGMATEIQFSPFHYPMPGYPRIHMIYKYGGSFFSTLSDSGRMAQAYRHESIECVVNQSIWMEGEAQFADVILPACTQFERYDIGEWGSGGGYLQHGFNGVNHRVIALQHKCIEPLGESKSDYEIFSLILQRLGLGAMFTEGCSELDWVKRVFDSSDVARHVSWKDFCRKGYFVVPPEKPGLEPAVNFRWFAEDRPKDIAEPQPLPSQWVGPFGKGLQTPTGKIEFLPETLQRADPENPERPVLNRYIPAWEGPRTAELAQRFPLQMVATHSRYSFHTNVDGKNSFTGDIEDHRWRVGGHAYWIVRLNSADALARGIVHHDLVKVFNDRGAVLCAADVSPLVACGVVKSFEASAEYLPVECNGELIDIGGCMNLLTPSRPQMKGTSSMSPNSCLVQVERWTGPVLTAPQAPAPSNAKVSA</sequence>
<feature type="domain" description="Molybdopterin oxidoreductase" evidence="6">
    <location>
        <begin position="206"/>
        <end position="710"/>
    </location>
</feature>
<dbReference type="RefSeq" id="WP_251969350.1">
    <property type="nucleotide sequence ID" value="NZ_AP025730.1"/>
</dbReference>
<dbReference type="PROSITE" id="PS00932">
    <property type="entry name" value="MOLYBDOPTERIN_PROK_3"/>
    <property type="match status" value="1"/>
</dbReference>
<dbReference type="Gene3D" id="3.40.50.740">
    <property type="match status" value="2"/>
</dbReference>
<keyword evidence="4" id="KW-0479">Metal-binding</keyword>
<keyword evidence="5" id="KW-0560">Oxidoreductase</keyword>
<organism evidence="9 10">
    <name type="scientific">Sphaerotilus microaerophilus</name>
    <dbReference type="NCBI Taxonomy" id="2914710"/>
    <lineage>
        <taxon>Bacteria</taxon>
        <taxon>Pseudomonadati</taxon>
        <taxon>Pseudomonadota</taxon>
        <taxon>Betaproteobacteria</taxon>
        <taxon>Burkholderiales</taxon>
        <taxon>Sphaerotilaceae</taxon>
        <taxon>Sphaerotilus</taxon>
    </lineage>
</organism>
<keyword evidence="10" id="KW-1185">Reference proteome</keyword>
<dbReference type="Pfam" id="PF01568">
    <property type="entry name" value="Molydop_binding"/>
    <property type="match status" value="1"/>
</dbReference>
<evidence type="ECO:0000256" key="5">
    <source>
        <dbReference type="ARBA" id="ARBA00023002"/>
    </source>
</evidence>
<evidence type="ECO:0000259" key="8">
    <source>
        <dbReference type="Pfam" id="PF21423"/>
    </source>
</evidence>
<dbReference type="Pfam" id="PF00384">
    <property type="entry name" value="Molybdopterin"/>
    <property type="match status" value="1"/>
</dbReference>
<keyword evidence="3" id="KW-0500">Molybdenum</keyword>
<dbReference type="SUPFAM" id="SSF53706">
    <property type="entry name" value="Formate dehydrogenase/DMSO reductase, domains 1-3"/>
    <property type="match status" value="1"/>
</dbReference>
<evidence type="ECO:0000256" key="3">
    <source>
        <dbReference type="ARBA" id="ARBA00022505"/>
    </source>
</evidence>
<proteinExistence type="inferred from homology"/>
<comment type="cofactor">
    <cofactor evidence="1">
        <name>Mo-bis(molybdopterin guanine dinucleotide)</name>
        <dbReference type="ChEBI" id="CHEBI:60539"/>
    </cofactor>
</comment>
<name>A0ABM7YNH3_9BURK</name>
<protein>
    <submittedName>
        <fullName evidence="9">Dehydrogenase</fullName>
    </submittedName>
</protein>
<dbReference type="InterPro" id="IPR009010">
    <property type="entry name" value="Asp_de-COase-like_dom_sf"/>
</dbReference>
<accession>A0ABM7YNH3</accession>
<comment type="similarity">
    <text evidence="2">Belongs to the prokaryotic molybdopterin-containing oxidoreductase family.</text>
</comment>
<dbReference type="EMBL" id="AP025730">
    <property type="protein sequence ID" value="BDI06031.1"/>
    <property type="molecule type" value="Genomic_DNA"/>
</dbReference>
<evidence type="ECO:0000256" key="4">
    <source>
        <dbReference type="ARBA" id="ARBA00022723"/>
    </source>
</evidence>
<dbReference type="InterPro" id="IPR006657">
    <property type="entry name" value="MoPterin_dinucl-bd_dom"/>
</dbReference>
<dbReference type="SUPFAM" id="SSF50692">
    <property type="entry name" value="ADC-like"/>
    <property type="match status" value="1"/>
</dbReference>
<reference evidence="9" key="1">
    <citation type="submission" date="2022-04" db="EMBL/GenBank/DDBJ databases">
        <title>Whole genome sequence of Sphaerotilus sp. FB-5.</title>
        <authorList>
            <person name="Takeda M."/>
            <person name="Narihara S."/>
            <person name="Akimoto M."/>
            <person name="Akimoto R."/>
            <person name="Nishiyashiki S."/>
            <person name="Murakami T."/>
        </authorList>
    </citation>
    <scope>NUCLEOTIDE SEQUENCE</scope>
    <source>
        <strain evidence="9">FB-5</strain>
    </source>
</reference>
<evidence type="ECO:0000313" key="10">
    <source>
        <dbReference type="Proteomes" id="UP001057498"/>
    </source>
</evidence>
<feature type="domain" description="Pyrogallol hydroxytransferase large subunit-like N-terminal" evidence="8">
    <location>
        <begin position="146"/>
        <end position="199"/>
    </location>
</feature>